<dbReference type="STRING" id="572036.SAMN05661099_3485"/>
<feature type="signal peptide" evidence="1">
    <location>
        <begin position="1"/>
        <end position="25"/>
    </location>
</feature>
<dbReference type="AlphaFoldDB" id="A0A1T5F7Y3"/>
<dbReference type="Gene3D" id="3.40.50.880">
    <property type="match status" value="1"/>
</dbReference>
<dbReference type="Pfam" id="PF06283">
    <property type="entry name" value="ThuA"/>
    <property type="match status" value="1"/>
</dbReference>
<sequence>MIKTFIRLSLFCSIILAAIFSSAFAQEQKPQFKVVAFYTTNVEMDHANFANDALYFFKLIAGQQNFTFDATTDWTNLNDDFLSNYQVVIWLNNSPGGADQQAAFQRYVDKGGAWFGCHVSAFNLASSRWKWFNTFLGGAMFKSNNWPPLPAKVIVDDRTHPITKRLPATFESPSGEWYQWEPSPRLNPDVKVLVTLAPDNYPLGIKSFISGGDTPVVWTNTRYKMLYMNMGHGNKIFSNRDQNNMITDAVIWLGGGVRKENVR</sequence>
<proteinExistence type="predicted"/>
<evidence type="ECO:0000259" key="2">
    <source>
        <dbReference type="Pfam" id="PF06283"/>
    </source>
</evidence>
<keyword evidence="1" id="KW-0732">Signal</keyword>
<name>A0A1T5F7Y3_9SPHI</name>
<reference evidence="4" key="1">
    <citation type="submission" date="2017-02" db="EMBL/GenBank/DDBJ databases">
        <authorList>
            <person name="Varghese N."/>
            <person name="Submissions S."/>
        </authorList>
    </citation>
    <scope>NUCLEOTIDE SEQUENCE [LARGE SCALE GENOMIC DNA]</scope>
    <source>
        <strain evidence="4">DSM 22385</strain>
    </source>
</reference>
<feature type="chain" id="PRO_5012504678" evidence="1">
    <location>
        <begin position="26"/>
        <end position="263"/>
    </location>
</feature>
<evidence type="ECO:0000313" key="3">
    <source>
        <dbReference type="EMBL" id="SKB92138.1"/>
    </source>
</evidence>
<dbReference type="OrthoDB" id="3296611at2"/>
<evidence type="ECO:0000313" key="4">
    <source>
        <dbReference type="Proteomes" id="UP000189981"/>
    </source>
</evidence>
<dbReference type="SUPFAM" id="SSF52317">
    <property type="entry name" value="Class I glutamine amidotransferase-like"/>
    <property type="match status" value="1"/>
</dbReference>
<dbReference type="InterPro" id="IPR029010">
    <property type="entry name" value="ThuA-like"/>
</dbReference>
<feature type="domain" description="ThuA-like" evidence="2">
    <location>
        <begin position="35"/>
        <end position="252"/>
    </location>
</feature>
<dbReference type="InterPro" id="IPR029062">
    <property type="entry name" value="Class_I_gatase-like"/>
</dbReference>
<dbReference type="RefSeq" id="WP_079703986.1">
    <property type="nucleotide sequence ID" value="NZ_FUYR01000006.1"/>
</dbReference>
<dbReference type="EMBL" id="FUYR01000006">
    <property type="protein sequence ID" value="SKB92138.1"/>
    <property type="molecule type" value="Genomic_DNA"/>
</dbReference>
<accession>A0A1T5F7Y3</accession>
<dbReference type="PANTHER" id="PTHR40469:SF2">
    <property type="entry name" value="GALACTOSE-BINDING DOMAIN-LIKE SUPERFAMILY PROTEIN"/>
    <property type="match status" value="1"/>
</dbReference>
<evidence type="ECO:0000256" key="1">
    <source>
        <dbReference type="SAM" id="SignalP"/>
    </source>
</evidence>
<protein>
    <submittedName>
        <fullName evidence="3">Trehalose utilisation</fullName>
    </submittedName>
</protein>
<dbReference type="PANTHER" id="PTHR40469">
    <property type="entry name" value="SECRETED GLYCOSYL HYDROLASE"/>
    <property type="match status" value="1"/>
</dbReference>
<organism evidence="3 4">
    <name type="scientific">Daejeonella lutea</name>
    <dbReference type="NCBI Taxonomy" id="572036"/>
    <lineage>
        <taxon>Bacteria</taxon>
        <taxon>Pseudomonadati</taxon>
        <taxon>Bacteroidota</taxon>
        <taxon>Sphingobacteriia</taxon>
        <taxon>Sphingobacteriales</taxon>
        <taxon>Sphingobacteriaceae</taxon>
        <taxon>Daejeonella</taxon>
    </lineage>
</organism>
<keyword evidence="4" id="KW-1185">Reference proteome</keyword>
<gene>
    <name evidence="3" type="ORF">SAMN05661099_3485</name>
</gene>
<dbReference type="Proteomes" id="UP000189981">
    <property type="component" value="Unassembled WGS sequence"/>
</dbReference>